<organism evidence="17">
    <name type="scientific">Gibberella zeae</name>
    <name type="common">Wheat head blight fungus</name>
    <name type="synonym">Fusarium graminearum</name>
    <dbReference type="NCBI Taxonomy" id="5518"/>
    <lineage>
        <taxon>Eukaryota</taxon>
        <taxon>Fungi</taxon>
        <taxon>Dikarya</taxon>
        <taxon>Ascomycota</taxon>
        <taxon>Pezizomycotina</taxon>
        <taxon>Sordariomycetes</taxon>
        <taxon>Hypocreomycetidae</taxon>
        <taxon>Hypocreales</taxon>
        <taxon>Nectriaceae</taxon>
        <taxon>Fusarium</taxon>
    </lineage>
</organism>
<keyword evidence="12" id="KW-0030">Aminoacyl-tRNA synthetase</keyword>
<dbReference type="SUPFAM" id="SSF52374">
    <property type="entry name" value="Nucleotidylyl transferase"/>
    <property type="match status" value="1"/>
</dbReference>
<evidence type="ECO:0000256" key="3">
    <source>
        <dbReference type="ARBA" id="ARBA00005594"/>
    </source>
</evidence>
<dbReference type="GO" id="GO:0005737">
    <property type="term" value="C:cytoplasm"/>
    <property type="evidence" value="ECO:0007669"/>
    <property type="project" value="UniProtKB-SubCell"/>
</dbReference>
<dbReference type="InterPro" id="IPR015273">
    <property type="entry name" value="Cys-tRNA-synt_Ia_DALR"/>
</dbReference>
<evidence type="ECO:0000256" key="7">
    <source>
        <dbReference type="ARBA" id="ARBA00022723"/>
    </source>
</evidence>
<reference evidence="17" key="1">
    <citation type="submission" date="2019-04" db="EMBL/GenBank/DDBJ databases">
        <authorList>
            <person name="Melise S."/>
            <person name="Noan J."/>
            <person name="Okalmin O."/>
        </authorList>
    </citation>
    <scope>NUCLEOTIDE SEQUENCE</scope>
    <source>
        <strain evidence="17">FN9</strain>
    </source>
</reference>
<comment type="similarity">
    <text evidence="3">Belongs to the class-I aminoacyl-tRNA synthetase family.</text>
</comment>
<name>A0A4E9E239_GIBZA</name>
<evidence type="ECO:0000256" key="11">
    <source>
        <dbReference type="ARBA" id="ARBA00022917"/>
    </source>
</evidence>
<dbReference type="AlphaFoldDB" id="A0A4E9E239"/>
<evidence type="ECO:0000256" key="4">
    <source>
        <dbReference type="ARBA" id="ARBA00012832"/>
    </source>
</evidence>
<dbReference type="NCBIfam" id="TIGR00435">
    <property type="entry name" value="cysS"/>
    <property type="match status" value="1"/>
</dbReference>
<evidence type="ECO:0000313" key="17">
    <source>
        <dbReference type="EMBL" id="VIO59609.1"/>
    </source>
</evidence>
<keyword evidence="11" id="KW-0648">Protein biosynthesis</keyword>
<evidence type="ECO:0000256" key="2">
    <source>
        <dbReference type="ARBA" id="ARBA00004496"/>
    </source>
</evidence>
<feature type="compositionally biased region" description="Basic and acidic residues" evidence="14">
    <location>
        <begin position="764"/>
        <end position="796"/>
    </location>
</feature>
<dbReference type="EC" id="6.1.1.16" evidence="4"/>
<dbReference type="GO" id="GO:0005524">
    <property type="term" value="F:ATP binding"/>
    <property type="evidence" value="ECO:0007669"/>
    <property type="project" value="UniProtKB-KW"/>
</dbReference>
<feature type="region of interest" description="Disordered" evidence="14">
    <location>
        <begin position="764"/>
        <end position="840"/>
    </location>
</feature>
<keyword evidence="8" id="KW-0547">Nucleotide-binding</keyword>
<feature type="compositionally biased region" description="Basic and acidic residues" evidence="14">
    <location>
        <begin position="822"/>
        <end position="840"/>
    </location>
</feature>
<feature type="domain" description="tRNA synthetases class I catalytic" evidence="15">
    <location>
        <begin position="58"/>
        <end position="484"/>
    </location>
</feature>
<gene>
    <name evidence="17" type="ORF">FUG_LOCUS355918</name>
</gene>
<evidence type="ECO:0000256" key="12">
    <source>
        <dbReference type="ARBA" id="ARBA00023146"/>
    </source>
</evidence>
<evidence type="ECO:0000259" key="15">
    <source>
        <dbReference type="Pfam" id="PF01406"/>
    </source>
</evidence>
<dbReference type="GO" id="GO:0046872">
    <property type="term" value="F:metal ion binding"/>
    <property type="evidence" value="ECO:0007669"/>
    <property type="project" value="UniProtKB-KW"/>
</dbReference>
<evidence type="ECO:0000256" key="8">
    <source>
        <dbReference type="ARBA" id="ARBA00022741"/>
    </source>
</evidence>
<accession>A0A4E9E239</accession>
<dbReference type="Gene3D" id="3.40.50.620">
    <property type="entry name" value="HUPs"/>
    <property type="match status" value="2"/>
</dbReference>
<evidence type="ECO:0000256" key="5">
    <source>
        <dbReference type="ARBA" id="ARBA00022490"/>
    </source>
</evidence>
<dbReference type="Gene3D" id="1.20.120.640">
    <property type="entry name" value="Anticodon-binding domain of a subclass of class I aminoacyl-tRNA synthetases"/>
    <property type="match status" value="1"/>
</dbReference>
<dbReference type="PANTHER" id="PTHR10890">
    <property type="entry name" value="CYSTEINYL-TRNA SYNTHETASE"/>
    <property type="match status" value="1"/>
</dbReference>
<keyword evidence="6" id="KW-0436">Ligase</keyword>
<dbReference type="Pfam" id="PF01406">
    <property type="entry name" value="tRNA-synt_1e"/>
    <property type="match status" value="1"/>
</dbReference>
<evidence type="ECO:0000256" key="13">
    <source>
        <dbReference type="ARBA" id="ARBA00031499"/>
    </source>
</evidence>
<keyword evidence="10" id="KW-0067">ATP-binding</keyword>
<keyword evidence="7" id="KW-0479">Metal-binding</keyword>
<dbReference type="InterPro" id="IPR014729">
    <property type="entry name" value="Rossmann-like_a/b/a_fold"/>
</dbReference>
<dbReference type="InterPro" id="IPR015803">
    <property type="entry name" value="Cys-tRNA-ligase"/>
</dbReference>
<dbReference type="InterPro" id="IPR009080">
    <property type="entry name" value="tRNAsynth_Ia_anticodon-bd"/>
</dbReference>
<dbReference type="PANTHER" id="PTHR10890:SF3">
    <property type="entry name" value="CYSTEINE--TRNA LIGASE, CYTOPLASMIC"/>
    <property type="match status" value="1"/>
</dbReference>
<dbReference type="InterPro" id="IPR024909">
    <property type="entry name" value="Cys-tRNA/MSH_ligase"/>
</dbReference>
<feature type="region of interest" description="Disordered" evidence="14">
    <location>
        <begin position="323"/>
        <end position="346"/>
    </location>
</feature>
<evidence type="ECO:0000256" key="9">
    <source>
        <dbReference type="ARBA" id="ARBA00022833"/>
    </source>
</evidence>
<dbReference type="EMBL" id="CAAKMV010000141">
    <property type="protein sequence ID" value="VIO59609.1"/>
    <property type="molecule type" value="Genomic_DNA"/>
</dbReference>
<sequence>MNFLRQRLPIRSKISTPLFSARLRPLHRLYSSLTSSNTSTMESLKLYNSLKPGAPVPFVPIEKGKVSWYACGPTVYDKSHLGHARNYVSTDIIRRILMHYFGFEVKFVMNITDIDDKIIIKARRQRLLELEKNKNYSKDELRDLALAAFQAYAKSSLPLLLKDGEDIDATNYPQRREAGYGHVLAGGTISGEGKPGDDEAKVKMHLSNMTSAAEAIASGEIFPGTDEILLPYLDSLYKETIDTRDQTMFTDLTQSMEKLFTDDMDALNVLRPDVITRVTEYVPQIADFVKTIVDKGFAYEADGSVYFDITAFEKAGNTYARLRPDNRNDKSLQEEGEGSLSKGLSGKKNPGDFALWKKSKAGEPFWSSPWGDGRPGWHIECSVMAGAVLGSNMDIHSGGIDLAFPHHDNELAQSEAYFCEHGKGEHTWVNYFLHMGHLSISGSKMSKSLKNFQTIQDALATTYSSRGMRIVFLMGRWNDGVEISPDMRLQADNWESTISNFFINVKALLAEAGITQGVKSLSLSANGKSSEGLLGELEQAKQEFEGAMTNSFDTPKAMSVILKLVNTANVHLRDNKDADLVALESIARWITKIVGIFGLDSNASPPYEGLGWATTIASDVEPKTAVQPYADAFAKVKSDVSGLSLESGEISSLLEQNPTSEFESIAAGGSRDPEQLAMPYLRAVSKLRDELRSIVGNQTPDTKKAILALTDRIRDDDLTNLGVYLDDRPDGQASLIKFIPAAELIAAREEKVAQAAEKARKKEEARLAREKADQEAREKAKVRPEDMFKGDERYSAWDEQGMPTKMKDGTDVPKSQLKGLKKQWDRQKKAHDDLKAKGLL</sequence>
<feature type="domain" description="Cysteinyl-tRNA synthetase class Ia DALR" evidence="16">
    <location>
        <begin position="543"/>
        <end position="599"/>
    </location>
</feature>
<evidence type="ECO:0000256" key="14">
    <source>
        <dbReference type="SAM" id="MobiDB-lite"/>
    </source>
</evidence>
<evidence type="ECO:0000259" key="16">
    <source>
        <dbReference type="Pfam" id="PF09190"/>
    </source>
</evidence>
<dbReference type="GO" id="GO:0006423">
    <property type="term" value="P:cysteinyl-tRNA aminoacylation"/>
    <property type="evidence" value="ECO:0007669"/>
    <property type="project" value="InterPro"/>
</dbReference>
<evidence type="ECO:0000256" key="1">
    <source>
        <dbReference type="ARBA" id="ARBA00001947"/>
    </source>
</evidence>
<protein>
    <recommendedName>
        <fullName evidence="4">cysteine--tRNA ligase</fullName>
        <ecNumber evidence="4">6.1.1.16</ecNumber>
    </recommendedName>
    <alternativeName>
        <fullName evidence="13">Cysteinyl-tRNA synthetase</fullName>
    </alternativeName>
</protein>
<proteinExistence type="inferred from homology"/>
<dbReference type="Pfam" id="PF09190">
    <property type="entry name" value="DALR_2"/>
    <property type="match status" value="1"/>
</dbReference>
<keyword evidence="9" id="KW-0862">Zinc</keyword>
<dbReference type="GO" id="GO:0004817">
    <property type="term" value="F:cysteine-tRNA ligase activity"/>
    <property type="evidence" value="ECO:0007669"/>
    <property type="project" value="UniProtKB-EC"/>
</dbReference>
<keyword evidence="5" id="KW-0963">Cytoplasm</keyword>
<dbReference type="InterPro" id="IPR032678">
    <property type="entry name" value="tRNA-synt_1_cat_dom"/>
</dbReference>
<dbReference type="HAMAP" id="MF_00041">
    <property type="entry name" value="Cys_tRNA_synth"/>
    <property type="match status" value="1"/>
</dbReference>
<feature type="compositionally biased region" description="Basic and acidic residues" evidence="14">
    <location>
        <begin position="323"/>
        <end position="333"/>
    </location>
</feature>
<dbReference type="PRINTS" id="PR00983">
    <property type="entry name" value="TRNASYNTHCYS"/>
</dbReference>
<comment type="subcellular location">
    <subcellularLocation>
        <location evidence="2">Cytoplasm</location>
    </subcellularLocation>
</comment>
<evidence type="ECO:0000256" key="10">
    <source>
        <dbReference type="ARBA" id="ARBA00022840"/>
    </source>
</evidence>
<comment type="cofactor">
    <cofactor evidence="1">
        <name>Zn(2+)</name>
        <dbReference type="ChEBI" id="CHEBI:29105"/>
    </cofactor>
</comment>
<dbReference type="SUPFAM" id="SSF47323">
    <property type="entry name" value="Anticodon-binding domain of a subclass of class I aminoacyl-tRNA synthetases"/>
    <property type="match status" value="1"/>
</dbReference>
<evidence type="ECO:0000256" key="6">
    <source>
        <dbReference type="ARBA" id="ARBA00022598"/>
    </source>
</evidence>